<dbReference type="InterPro" id="IPR018513">
    <property type="entry name" value="Cell_synthase_bac"/>
</dbReference>
<keyword evidence="3 7" id="KW-0812">Transmembrane</keyword>
<comment type="caution">
    <text evidence="8">The sequence shown here is derived from an EMBL/GenBank/DDBJ whole genome shotgun (WGS) entry which is preliminary data.</text>
</comment>
<keyword evidence="2" id="KW-1003">Cell membrane</keyword>
<feature type="compositionally biased region" description="Polar residues" evidence="6">
    <location>
        <begin position="150"/>
        <end position="159"/>
    </location>
</feature>
<reference evidence="8" key="2">
    <citation type="journal article" date="2022" name="Microbiol. Resour. Announc.">
        <title>Metagenome Sequencing to Explore Phylogenomics of Terrestrial Cyanobacteria.</title>
        <authorList>
            <person name="Ward R.D."/>
            <person name="Stajich J.E."/>
            <person name="Johansen J.R."/>
            <person name="Huntemann M."/>
            <person name="Clum A."/>
            <person name="Foster B."/>
            <person name="Foster B."/>
            <person name="Roux S."/>
            <person name="Palaniappan K."/>
            <person name="Varghese N."/>
            <person name="Mukherjee S."/>
            <person name="Reddy T.B.K."/>
            <person name="Daum C."/>
            <person name="Copeland A."/>
            <person name="Chen I.A."/>
            <person name="Ivanova N.N."/>
            <person name="Kyrpides N.C."/>
            <person name="Shapiro N."/>
            <person name="Eloe-Fadrosh E.A."/>
            <person name="Pietrasiak N."/>
        </authorList>
    </citation>
    <scope>NUCLEOTIDE SEQUENCE</scope>
    <source>
        <strain evidence="8">GSE-TBD4-15B</strain>
    </source>
</reference>
<proteinExistence type="predicted"/>
<evidence type="ECO:0000256" key="2">
    <source>
        <dbReference type="ARBA" id="ARBA00022475"/>
    </source>
</evidence>
<evidence type="ECO:0000256" key="5">
    <source>
        <dbReference type="ARBA" id="ARBA00023136"/>
    </source>
</evidence>
<dbReference type="GO" id="GO:0006011">
    <property type="term" value="P:UDP-alpha-D-glucose metabolic process"/>
    <property type="evidence" value="ECO:0007669"/>
    <property type="project" value="InterPro"/>
</dbReference>
<name>A0A951PH82_9CYAN</name>
<gene>
    <name evidence="8" type="ORF">KME07_24325</name>
</gene>
<evidence type="ECO:0000313" key="9">
    <source>
        <dbReference type="Proteomes" id="UP000707356"/>
    </source>
</evidence>
<dbReference type="Proteomes" id="UP000707356">
    <property type="component" value="Unassembled WGS sequence"/>
</dbReference>
<evidence type="ECO:0000256" key="4">
    <source>
        <dbReference type="ARBA" id="ARBA00022989"/>
    </source>
</evidence>
<evidence type="ECO:0000313" key="8">
    <source>
        <dbReference type="EMBL" id="MBW4468564.1"/>
    </source>
</evidence>
<evidence type="ECO:0000256" key="6">
    <source>
        <dbReference type="SAM" id="MobiDB-lite"/>
    </source>
</evidence>
<dbReference type="PANTHER" id="PTHR39083:SF1">
    <property type="entry name" value="CYCLIC DI-GMP-BINDING PROTEIN"/>
    <property type="match status" value="1"/>
</dbReference>
<evidence type="ECO:0000256" key="7">
    <source>
        <dbReference type="SAM" id="Phobius"/>
    </source>
</evidence>
<accession>A0A951PH82</accession>
<feature type="region of interest" description="Disordered" evidence="6">
    <location>
        <begin position="122"/>
        <end position="160"/>
    </location>
</feature>
<evidence type="ECO:0000256" key="3">
    <source>
        <dbReference type="ARBA" id="ARBA00022692"/>
    </source>
</evidence>
<feature type="transmembrane region" description="Helical" evidence="7">
    <location>
        <begin position="829"/>
        <end position="847"/>
    </location>
</feature>
<dbReference type="EMBL" id="JAHHHV010000091">
    <property type="protein sequence ID" value="MBW4468564.1"/>
    <property type="molecule type" value="Genomic_DNA"/>
</dbReference>
<feature type="compositionally biased region" description="Low complexity" evidence="6">
    <location>
        <begin position="122"/>
        <end position="149"/>
    </location>
</feature>
<evidence type="ECO:0000256" key="1">
    <source>
        <dbReference type="ARBA" id="ARBA00004162"/>
    </source>
</evidence>
<protein>
    <submittedName>
        <fullName evidence="8">Cellulose biosynthesis cyclic di-GMP-binding regulatory protein BcsB</fullName>
    </submittedName>
</protein>
<keyword evidence="5 7" id="KW-0472">Membrane</keyword>
<dbReference type="PANTHER" id="PTHR39083">
    <property type="entry name" value="CYCLIC DI-GMP-BINDING PROTEIN"/>
    <property type="match status" value="1"/>
</dbReference>
<comment type="subcellular location">
    <subcellularLocation>
        <location evidence="1">Cell membrane</location>
        <topology evidence="1">Single-pass membrane protein</topology>
    </subcellularLocation>
</comment>
<keyword evidence="4 7" id="KW-1133">Transmembrane helix</keyword>
<dbReference type="Pfam" id="PF03170">
    <property type="entry name" value="BcsB"/>
    <property type="match status" value="1"/>
</dbReference>
<dbReference type="Gene3D" id="2.60.120.260">
    <property type="entry name" value="Galactose-binding domain-like"/>
    <property type="match status" value="2"/>
</dbReference>
<sequence length="861" mass="93802">MLRSLLNRLSTLSALSLRAVSGHRQAKRILAFVGAVCLTCISVNQLAALARAQGQIAQLSAIPAVAVPKSQQPIIYYPDAGGAEGGAESTSGFRPVAYVDPEANSTVSPAVTPAVTPAVSPAISPASPAAAPTASPSAAPAANAAPNASKTAQRRTPPSNRYVMEFNRSPVVGNRLRLQGVYPQTRLGFTRPRNWQLEGAQILLRYQHSPTLLPDKSQLVLRVNDTSIGSVPLAQKNSQIAEAVFTIPPNLIQDYNEISMLAQQITAETCSNPADPMLWTEILPDSKLVMDYRPQPIQLDFSSYPFPFLDQLSLEPNRLAYLRPQTYSSDWLTATARFQTAATRLLDYRPLQSQLVKDLTALKRNDHLVVIGTPAEQPILSKLALTFPVKNGQLVDSKGSPVPDDAGLLMLTTLKDQGTPVLVATGNSGAAVRQAVQSLVQSRDQQIGAGTWIIVDQVSEIPAQDARSWPGYLPPENEFKLSSLTNPNQQLFQEVTVRGTNAPSINIPFQALPDDRFLRGSSMTLQYSYSPQVNPRSSAIEVKLDGVTIGSKRLDSGRGERESFRLNLPENLVQPDSRLSVNFILNSKELGICGLESDQQLWGTLHSDSSFKLVRDIVVNLPNLKLLKAGFPLASPQDLSSTAVVLPANPTDIEVETLLALGDRLGRLSQAESVKYEVYSGELPPQIRDSQNIVGLGTQARFPVAEALQDQGFNLAEAFTRFWGGSKVHALPEREGVLKQTHSPWNRARTLVALTAQTEVGLQEVQALLKQDSLFSQLQGDTVLISRNRPNPSAYDASGYNLEFLQDAQTRRVQRSNSFTQIVLFLQDYWFLMLVGILLLAILLYGLSQVFLNRVADSGDA</sequence>
<dbReference type="AlphaFoldDB" id="A0A951PH82"/>
<reference evidence="8" key="1">
    <citation type="submission" date="2021-05" db="EMBL/GenBank/DDBJ databases">
        <authorList>
            <person name="Pietrasiak N."/>
            <person name="Ward R."/>
            <person name="Stajich J.E."/>
            <person name="Kurbessoian T."/>
        </authorList>
    </citation>
    <scope>NUCLEOTIDE SEQUENCE</scope>
    <source>
        <strain evidence="8">GSE-TBD4-15B</strain>
    </source>
</reference>
<organism evidence="8 9">
    <name type="scientific">Pegethrix bostrychoides GSE-TBD4-15B</name>
    <dbReference type="NCBI Taxonomy" id="2839662"/>
    <lineage>
        <taxon>Bacteria</taxon>
        <taxon>Bacillati</taxon>
        <taxon>Cyanobacteriota</taxon>
        <taxon>Cyanophyceae</taxon>
        <taxon>Oculatellales</taxon>
        <taxon>Oculatellaceae</taxon>
        <taxon>Pegethrix</taxon>
    </lineage>
</organism>
<dbReference type="GO" id="GO:0005886">
    <property type="term" value="C:plasma membrane"/>
    <property type="evidence" value="ECO:0007669"/>
    <property type="project" value="UniProtKB-SubCell"/>
</dbReference>